<feature type="non-terminal residue" evidence="1">
    <location>
        <position position="1"/>
    </location>
</feature>
<comment type="caution">
    <text evidence="1">The sequence shown here is derived from an EMBL/GenBank/DDBJ whole genome shotgun (WGS) entry which is preliminary data.</text>
</comment>
<name>A0A815T213_ADIRI</name>
<evidence type="ECO:0000313" key="1">
    <source>
        <dbReference type="EMBL" id="CAF1497258.1"/>
    </source>
</evidence>
<evidence type="ECO:0000313" key="2">
    <source>
        <dbReference type="Proteomes" id="UP000663828"/>
    </source>
</evidence>
<dbReference type="EMBL" id="CAJNOR010004371">
    <property type="protein sequence ID" value="CAF1497258.1"/>
    <property type="molecule type" value="Genomic_DNA"/>
</dbReference>
<proteinExistence type="predicted"/>
<reference evidence="1" key="1">
    <citation type="submission" date="2021-02" db="EMBL/GenBank/DDBJ databases">
        <authorList>
            <person name="Nowell W R."/>
        </authorList>
    </citation>
    <scope>NUCLEOTIDE SEQUENCE</scope>
</reference>
<protein>
    <submittedName>
        <fullName evidence="1">Uncharacterized protein</fullName>
    </submittedName>
</protein>
<organism evidence="1 2">
    <name type="scientific">Adineta ricciae</name>
    <name type="common">Rotifer</name>
    <dbReference type="NCBI Taxonomy" id="249248"/>
    <lineage>
        <taxon>Eukaryota</taxon>
        <taxon>Metazoa</taxon>
        <taxon>Spiralia</taxon>
        <taxon>Gnathifera</taxon>
        <taxon>Rotifera</taxon>
        <taxon>Eurotatoria</taxon>
        <taxon>Bdelloidea</taxon>
        <taxon>Adinetida</taxon>
        <taxon>Adinetidae</taxon>
        <taxon>Adineta</taxon>
    </lineage>
</organism>
<sequence length="306" mass="32981">PFPLPNSFFSDDDYFIVTNSNDPLTPWFNQGWWGNPGGKAHCNVTGKLVGNISFPANLIVTEFGNNNAAALLQPDNHSIINTQPLYRCTPGSPVLSLLKSDILGKDDIISGNGTWGAHGGSGLSSIGGTIRLGELLPNSSPIRHALKLQLYAKQYYYNQRPGFIWPALNCDGYAFDPTDPYHYGGNDIYLSPGSLLAIPSNISVNVTTLPGQKLLFVLKYYGGYLCDDTYANRGTISTEHGVTDEFQNVYGYSFNSGSTGPGAAWYNDLLALFQSLRVVINNSNTTIGGGGTPLQPPPPPICPVNI</sequence>
<keyword evidence="2" id="KW-1185">Reference proteome</keyword>
<gene>
    <name evidence="1" type="ORF">XAT740_LOCUS39441</name>
</gene>
<accession>A0A815T213</accession>
<dbReference type="Proteomes" id="UP000663828">
    <property type="component" value="Unassembled WGS sequence"/>
</dbReference>
<dbReference type="AlphaFoldDB" id="A0A815T213"/>